<name>A0ABP5EDX3_9ACTN</name>
<reference evidence="10" key="1">
    <citation type="journal article" date="2019" name="Int. J. Syst. Evol. Microbiol.">
        <title>The Global Catalogue of Microorganisms (GCM) 10K type strain sequencing project: providing services to taxonomists for standard genome sequencing and annotation.</title>
        <authorList>
            <consortium name="The Broad Institute Genomics Platform"/>
            <consortium name="The Broad Institute Genome Sequencing Center for Infectious Disease"/>
            <person name="Wu L."/>
            <person name="Ma J."/>
        </authorList>
    </citation>
    <scope>NUCLEOTIDE SEQUENCE [LARGE SCALE GENOMIC DNA]</scope>
    <source>
        <strain evidence="10">JCM 15313</strain>
    </source>
</reference>
<dbReference type="CDD" id="cd02966">
    <property type="entry name" value="TlpA_like_family"/>
    <property type="match status" value="1"/>
</dbReference>
<dbReference type="EMBL" id="BAAAPC010000007">
    <property type="protein sequence ID" value="GAA1994185.1"/>
    <property type="molecule type" value="Genomic_DNA"/>
</dbReference>
<dbReference type="InterPro" id="IPR000866">
    <property type="entry name" value="AhpC/TSA"/>
</dbReference>
<evidence type="ECO:0000256" key="7">
    <source>
        <dbReference type="SAM" id="SignalP"/>
    </source>
</evidence>
<keyword evidence="4" id="KW-1015">Disulfide bond</keyword>
<evidence type="ECO:0000259" key="8">
    <source>
        <dbReference type="PROSITE" id="PS51352"/>
    </source>
</evidence>
<feature type="region of interest" description="Disordered" evidence="6">
    <location>
        <begin position="49"/>
        <end position="69"/>
    </location>
</feature>
<comment type="subcellular location">
    <subcellularLocation>
        <location evidence="1">Cell envelope</location>
    </subcellularLocation>
</comment>
<accession>A0ABP5EDX3</accession>
<dbReference type="InterPro" id="IPR013766">
    <property type="entry name" value="Thioredoxin_domain"/>
</dbReference>
<organism evidence="9 10">
    <name type="scientific">Nocardiopsis rhodophaea</name>
    <dbReference type="NCBI Taxonomy" id="280238"/>
    <lineage>
        <taxon>Bacteria</taxon>
        <taxon>Bacillati</taxon>
        <taxon>Actinomycetota</taxon>
        <taxon>Actinomycetes</taxon>
        <taxon>Streptosporangiales</taxon>
        <taxon>Nocardiopsidaceae</taxon>
        <taxon>Nocardiopsis</taxon>
    </lineage>
</organism>
<dbReference type="Proteomes" id="UP001501585">
    <property type="component" value="Unassembled WGS sequence"/>
</dbReference>
<evidence type="ECO:0000256" key="1">
    <source>
        <dbReference type="ARBA" id="ARBA00004196"/>
    </source>
</evidence>
<evidence type="ECO:0000313" key="10">
    <source>
        <dbReference type="Proteomes" id="UP001501585"/>
    </source>
</evidence>
<evidence type="ECO:0000256" key="5">
    <source>
        <dbReference type="ARBA" id="ARBA00023284"/>
    </source>
</evidence>
<dbReference type="InterPro" id="IPR036249">
    <property type="entry name" value="Thioredoxin-like_sf"/>
</dbReference>
<sequence length="208" mass="21639">MPCDRSGARVRPVLLRAAAAIAALAALSGCAGGGAAEVGSSDNRYIAGDGSSTSYDPGDRKAAPEASGDGLGGEAISLADYRGDVLVVNFWASWCGPCRSETPVLEEVHGEFADDGVEFLGVNIKDDKTAAQAFEESQGVSYPSIYDQPGEVVQEFRETVPPQAIPSTLVLDRKGRIAARVIGETDYKQLKGLVETVVAEDSGDAGTE</sequence>
<protein>
    <submittedName>
        <fullName evidence="9">TlpA disulfide reductase family protein</fullName>
    </submittedName>
</protein>
<dbReference type="PANTHER" id="PTHR42852">
    <property type="entry name" value="THIOL:DISULFIDE INTERCHANGE PROTEIN DSBE"/>
    <property type="match status" value="1"/>
</dbReference>
<keyword evidence="3" id="KW-0812">Transmembrane</keyword>
<comment type="caution">
    <text evidence="9">The sequence shown here is derived from an EMBL/GenBank/DDBJ whole genome shotgun (WGS) entry which is preliminary data.</text>
</comment>
<keyword evidence="7" id="KW-0732">Signal</keyword>
<dbReference type="PROSITE" id="PS51257">
    <property type="entry name" value="PROKAR_LIPOPROTEIN"/>
    <property type="match status" value="1"/>
</dbReference>
<feature type="chain" id="PRO_5045824502" evidence="7">
    <location>
        <begin position="26"/>
        <end position="208"/>
    </location>
</feature>
<dbReference type="PROSITE" id="PS51352">
    <property type="entry name" value="THIOREDOXIN_2"/>
    <property type="match status" value="1"/>
</dbReference>
<feature type="domain" description="Thioredoxin" evidence="8">
    <location>
        <begin position="57"/>
        <end position="199"/>
    </location>
</feature>
<feature type="signal peptide" evidence="7">
    <location>
        <begin position="1"/>
        <end position="25"/>
    </location>
</feature>
<gene>
    <name evidence="9" type="ORF">GCM10009799_20330</name>
</gene>
<evidence type="ECO:0000256" key="6">
    <source>
        <dbReference type="SAM" id="MobiDB-lite"/>
    </source>
</evidence>
<keyword evidence="2" id="KW-0201">Cytochrome c-type biogenesis</keyword>
<dbReference type="RefSeq" id="WP_344161625.1">
    <property type="nucleotide sequence ID" value="NZ_BAAAPC010000007.1"/>
</dbReference>
<dbReference type="SUPFAM" id="SSF52833">
    <property type="entry name" value="Thioredoxin-like"/>
    <property type="match status" value="1"/>
</dbReference>
<dbReference type="PROSITE" id="PS00194">
    <property type="entry name" value="THIOREDOXIN_1"/>
    <property type="match status" value="1"/>
</dbReference>
<keyword evidence="10" id="KW-1185">Reference proteome</keyword>
<dbReference type="InterPro" id="IPR017937">
    <property type="entry name" value="Thioredoxin_CS"/>
</dbReference>
<keyword evidence="3" id="KW-0735">Signal-anchor</keyword>
<proteinExistence type="predicted"/>
<evidence type="ECO:0000256" key="4">
    <source>
        <dbReference type="ARBA" id="ARBA00023157"/>
    </source>
</evidence>
<keyword evidence="5" id="KW-0676">Redox-active center</keyword>
<evidence type="ECO:0000256" key="2">
    <source>
        <dbReference type="ARBA" id="ARBA00022748"/>
    </source>
</evidence>
<evidence type="ECO:0000256" key="3">
    <source>
        <dbReference type="ARBA" id="ARBA00022968"/>
    </source>
</evidence>
<evidence type="ECO:0000313" key="9">
    <source>
        <dbReference type="EMBL" id="GAA1994185.1"/>
    </source>
</evidence>
<dbReference type="InterPro" id="IPR050553">
    <property type="entry name" value="Thioredoxin_ResA/DsbE_sf"/>
</dbReference>
<dbReference type="Gene3D" id="3.40.30.10">
    <property type="entry name" value="Glutaredoxin"/>
    <property type="match status" value="1"/>
</dbReference>
<dbReference type="PANTHER" id="PTHR42852:SF6">
    <property type="entry name" value="THIOL:DISULFIDE INTERCHANGE PROTEIN DSBE"/>
    <property type="match status" value="1"/>
</dbReference>
<dbReference type="Pfam" id="PF00578">
    <property type="entry name" value="AhpC-TSA"/>
    <property type="match status" value="1"/>
</dbReference>